<sequence>MDRTRIFPAAFYELLFSRYDSYPSWSGSRTIDIDLCRIGAHAVLEYAVELDANPLHKVKWKPPKVTEAVDPCVAVNPRQAQKLLTMVTYMGGRGRGRRLMALFTCMYYAALRPAEVVSLRLQDCHLPLRGRGRLTVDVFRPEVNTHWTDSGRSNRQYLWIKIF</sequence>
<protein>
    <submittedName>
        <fullName evidence="1">Integrase</fullName>
    </submittedName>
</protein>
<dbReference type="RefSeq" id="WP_307564198.1">
    <property type="nucleotide sequence ID" value="NZ_JAUSQU010000001.1"/>
</dbReference>
<evidence type="ECO:0000313" key="1">
    <source>
        <dbReference type="EMBL" id="MDP9847157.1"/>
    </source>
</evidence>
<name>A0ABT9QK69_9ACTN</name>
<dbReference type="SUPFAM" id="SSF56349">
    <property type="entry name" value="DNA breaking-rejoining enzymes"/>
    <property type="match status" value="1"/>
</dbReference>
<accession>A0ABT9QK69</accession>
<organism evidence="1 2">
    <name type="scientific">Streptosporangium lutulentum</name>
    <dbReference type="NCBI Taxonomy" id="1461250"/>
    <lineage>
        <taxon>Bacteria</taxon>
        <taxon>Bacillati</taxon>
        <taxon>Actinomycetota</taxon>
        <taxon>Actinomycetes</taxon>
        <taxon>Streptosporangiales</taxon>
        <taxon>Streptosporangiaceae</taxon>
        <taxon>Streptosporangium</taxon>
    </lineage>
</organism>
<gene>
    <name evidence="1" type="ORF">J2853_006368</name>
</gene>
<reference evidence="1 2" key="1">
    <citation type="submission" date="2023-07" db="EMBL/GenBank/DDBJ databases">
        <title>Sequencing the genomes of 1000 actinobacteria strains.</title>
        <authorList>
            <person name="Klenk H.-P."/>
        </authorList>
    </citation>
    <scope>NUCLEOTIDE SEQUENCE [LARGE SCALE GENOMIC DNA]</scope>
    <source>
        <strain evidence="1 2">DSM 46740</strain>
    </source>
</reference>
<dbReference type="EMBL" id="JAUSQU010000001">
    <property type="protein sequence ID" value="MDP9847157.1"/>
    <property type="molecule type" value="Genomic_DNA"/>
</dbReference>
<dbReference type="Proteomes" id="UP001225356">
    <property type="component" value="Unassembled WGS sequence"/>
</dbReference>
<comment type="caution">
    <text evidence="1">The sequence shown here is derived from an EMBL/GenBank/DDBJ whole genome shotgun (WGS) entry which is preliminary data.</text>
</comment>
<evidence type="ECO:0000313" key="2">
    <source>
        <dbReference type="Proteomes" id="UP001225356"/>
    </source>
</evidence>
<keyword evidence="2" id="KW-1185">Reference proteome</keyword>
<proteinExistence type="predicted"/>
<dbReference type="InterPro" id="IPR011010">
    <property type="entry name" value="DNA_brk_join_enz"/>
</dbReference>